<evidence type="ECO:0000256" key="7">
    <source>
        <dbReference type="ARBA" id="ARBA00022807"/>
    </source>
</evidence>
<evidence type="ECO:0000256" key="5">
    <source>
        <dbReference type="ARBA" id="ARBA00022786"/>
    </source>
</evidence>
<dbReference type="Gene3D" id="3.90.70.10">
    <property type="entry name" value="Cysteine proteinases"/>
    <property type="match status" value="1"/>
</dbReference>
<protein>
    <recommendedName>
        <fullName evidence="3">ubiquitinyl hydrolase 1</fullName>
        <ecNumber evidence="3">3.4.19.12</ecNumber>
    </recommendedName>
</protein>
<dbReference type="GO" id="GO:0004843">
    <property type="term" value="F:cysteine-type deubiquitinase activity"/>
    <property type="evidence" value="ECO:0007669"/>
    <property type="project" value="UniProtKB-EC"/>
</dbReference>
<comment type="similarity">
    <text evidence="2">Belongs to the peptidase C19 family.</text>
</comment>
<dbReference type="EC" id="3.4.19.12" evidence="3"/>
<gene>
    <name evidence="9" type="ORF">TrRE_jg8773</name>
</gene>
<dbReference type="SUPFAM" id="SSF54001">
    <property type="entry name" value="Cysteine proteinases"/>
    <property type="match status" value="1"/>
</dbReference>
<evidence type="ECO:0000256" key="2">
    <source>
        <dbReference type="ARBA" id="ARBA00009085"/>
    </source>
</evidence>
<dbReference type="Proteomes" id="UP001165082">
    <property type="component" value="Unassembled WGS sequence"/>
</dbReference>
<dbReference type="InterPro" id="IPR050185">
    <property type="entry name" value="Ub_carboxyl-term_hydrolase"/>
</dbReference>
<evidence type="ECO:0000256" key="3">
    <source>
        <dbReference type="ARBA" id="ARBA00012759"/>
    </source>
</evidence>
<evidence type="ECO:0000313" key="10">
    <source>
        <dbReference type="Proteomes" id="UP001165082"/>
    </source>
</evidence>
<evidence type="ECO:0000256" key="6">
    <source>
        <dbReference type="ARBA" id="ARBA00022801"/>
    </source>
</evidence>
<dbReference type="Pfam" id="PF00443">
    <property type="entry name" value="UCH"/>
    <property type="match status" value="1"/>
</dbReference>
<dbReference type="InterPro" id="IPR018200">
    <property type="entry name" value="USP_CS"/>
</dbReference>
<dbReference type="PROSITE" id="PS50235">
    <property type="entry name" value="USP_3"/>
    <property type="match status" value="1"/>
</dbReference>
<evidence type="ECO:0000256" key="1">
    <source>
        <dbReference type="ARBA" id="ARBA00000707"/>
    </source>
</evidence>
<dbReference type="PANTHER" id="PTHR21646">
    <property type="entry name" value="UBIQUITIN CARBOXYL-TERMINAL HYDROLASE"/>
    <property type="match status" value="1"/>
</dbReference>
<keyword evidence="7" id="KW-0788">Thiol protease</keyword>
<dbReference type="AlphaFoldDB" id="A0A9W6ZY95"/>
<dbReference type="PROSITE" id="PS00972">
    <property type="entry name" value="USP_1"/>
    <property type="match status" value="1"/>
</dbReference>
<keyword evidence="6" id="KW-0378">Hydrolase</keyword>
<feature type="non-terminal residue" evidence="9">
    <location>
        <position position="74"/>
    </location>
</feature>
<feature type="domain" description="USP" evidence="8">
    <location>
        <begin position="4"/>
        <end position="74"/>
    </location>
</feature>
<evidence type="ECO:0000256" key="4">
    <source>
        <dbReference type="ARBA" id="ARBA00022670"/>
    </source>
</evidence>
<dbReference type="InterPro" id="IPR001394">
    <property type="entry name" value="Peptidase_C19_UCH"/>
</dbReference>
<keyword evidence="10" id="KW-1185">Reference proteome</keyword>
<proteinExistence type="inferred from homology"/>
<sequence length="74" mass="7965">MFSAGLSNLGNTCFMNSSLQCLTSTQLLSDFVLGDNFQGSLNTENAMGTGGQMAESYRKLLIEMSNGVTVYPKE</sequence>
<dbReference type="EMBL" id="BRXZ01000986">
    <property type="protein sequence ID" value="GMH59280.1"/>
    <property type="molecule type" value="Genomic_DNA"/>
</dbReference>
<keyword evidence="4" id="KW-0645">Protease</keyword>
<evidence type="ECO:0000259" key="8">
    <source>
        <dbReference type="PROSITE" id="PS50235"/>
    </source>
</evidence>
<reference evidence="9" key="1">
    <citation type="submission" date="2022-07" db="EMBL/GenBank/DDBJ databases">
        <title>Genome analysis of Parmales, a sister group of diatoms, reveals the evolutionary specialization of diatoms from phago-mixotrophs to photoautotrophs.</title>
        <authorList>
            <person name="Ban H."/>
            <person name="Sato S."/>
            <person name="Yoshikawa S."/>
            <person name="Kazumasa Y."/>
            <person name="Nakamura Y."/>
            <person name="Ichinomiya M."/>
            <person name="Saitoh K."/>
            <person name="Sato N."/>
            <person name="Blanc-Mathieu R."/>
            <person name="Endo H."/>
            <person name="Kuwata A."/>
            <person name="Ogata H."/>
        </authorList>
    </citation>
    <scope>NUCLEOTIDE SEQUENCE</scope>
</reference>
<comment type="catalytic activity">
    <reaction evidence="1">
        <text>Thiol-dependent hydrolysis of ester, thioester, amide, peptide and isopeptide bonds formed by the C-terminal Gly of ubiquitin (a 76-residue protein attached to proteins as an intracellular targeting signal).</text>
        <dbReference type="EC" id="3.4.19.12"/>
    </reaction>
</comment>
<accession>A0A9W6ZY95</accession>
<keyword evidence="5" id="KW-0833">Ubl conjugation pathway</keyword>
<dbReference type="OrthoDB" id="292964at2759"/>
<dbReference type="GO" id="GO:0006508">
    <property type="term" value="P:proteolysis"/>
    <property type="evidence" value="ECO:0007669"/>
    <property type="project" value="UniProtKB-KW"/>
</dbReference>
<comment type="caution">
    <text evidence="9">The sequence shown here is derived from an EMBL/GenBank/DDBJ whole genome shotgun (WGS) entry which is preliminary data.</text>
</comment>
<evidence type="ECO:0000313" key="9">
    <source>
        <dbReference type="EMBL" id="GMH59280.1"/>
    </source>
</evidence>
<dbReference type="InterPro" id="IPR038765">
    <property type="entry name" value="Papain-like_cys_pep_sf"/>
</dbReference>
<dbReference type="PANTHER" id="PTHR21646:SF24">
    <property type="entry name" value="UBIQUITIN CARBOXYL-TERMINAL HYDROLASE"/>
    <property type="match status" value="1"/>
</dbReference>
<name>A0A9W6ZY95_9STRA</name>
<organism evidence="9 10">
    <name type="scientific">Triparma retinervis</name>
    <dbReference type="NCBI Taxonomy" id="2557542"/>
    <lineage>
        <taxon>Eukaryota</taxon>
        <taxon>Sar</taxon>
        <taxon>Stramenopiles</taxon>
        <taxon>Ochrophyta</taxon>
        <taxon>Bolidophyceae</taxon>
        <taxon>Parmales</taxon>
        <taxon>Triparmaceae</taxon>
        <taxon>Triparma</taxon>
    </lineage>
</organism>
<dbReference type="InterPro" id="IPR028889">
    <property type="entry name" value="USP"/>
</dbReference>
<dbReference type="GO" id="GO:0016579">
    <property type="term" value="P:protein deubiquitination"/>
    <property type="evidence" value="ECO:0007669"/>
    <property type="project" value="InterPro"/>
</dbReference>